<feature type="chain" id="PRO_5026711861" description="T9SS type A sorting domain-containing protein" evidence="1">
    <location>
        <begin position="19"/>
        <end position="299"/>
    </location>
</feature>
<sequence length="299" mass="34154">MKNLLFAFTVLCSFNAFAQGDSSSVGLTLKMATEEMMPPWQWGMWSTFTVDRDTTIGGQVYNVVEYDSLAEFMFVTDSRGFGTEGTFFMRKDANGVLYARFDSAMCNGAGVSYNSDIKVLDYSMQVGDTIQYRNLISTVTAVDTFYRNGLPYRIIELDNGLERWYEGFGSNRTVLRKWLVEFEHRSRIYCVTDVNGIVLEPWKYYDSVYTCDYKLSETEVESPVEPKLLVQNGNLILSGYSKDVSKVVMFNSAGQKVQEWDFHGHQNIEDFPMTLKDTHAPGLYVVYVSGLKSFKVWVE</sequence>
<evidence type="ECO:0000313" key="2">
    <source>
        <dbReference type="EMBL" id="KAB2805465.1"/>
    </source>
</evidence>
<protein>
    <recommendedName>
        <fullName evidence="4">T9SS type A sorting domain-containing protein</fullName>
    </recommendedName>
</protein>
<feature type="signal peptide" evidence="1">
    <location>
        <begin position="1"/>
        <end position="18"/>
    </location>
</feature>
<keyword evidence="1" id="KW-0732">Signal</keyword>
<dbReference type="RefSeq" id="WP_151668398.1">
    <property type="nucleotide sequence ID" value="NZ_WBVO01000014.1"/>
</dbReference>
<proteinExistence type="predicted"/>
<evidence type="ECO:0000256" key="1">
    <source>
        <dbReference type="SAM" id="SignalP"/>
    </source>
</evidence>
<evidence type="ECO:0000313" key="3">
    <source>
        <dbReference type="Proteomes" id="UP000468650"/>
    </source>
</evidence>
<comment type="caution">
    <text evidence="2">The sequence shown here is derived from an EMBL/GenBank/DDBJ whole genome shotgun (WGS) entry which is preliminary data.</text>
</comment>
<reference evidence="2 3" key="1">
    <citation type="submission" date="2019-09" db="EMBL/GenBank/DDBJ databases">
        <title>Genomes of family Cryomorphaceae.</title>
        <authorList>
            <person name="Bowman J.P."/>
        </authorList>
    </citation>
    <scope>NUCLEOTIDE SEQUENCE [LARGE SCALE GENOMIC DNA]</scope>
    <source>
        <strain evidence="2 3">LMG 25704</strain>
    </source>
</reference>
<organism evidence="2 3">
    <name type="scientific">Phaeocystidibacter luteus</name>
    <dbReference type="NCBI Taxonomy" id="911197"/>
    <lineage>
        <taxon>Bacteria</taxon>
        <taxon>Pseudomonadati</taxon>
        <taxon>Bacteroidota</taxon>
        <taxon>Flavobacteriia</taxon>
        <taxon>Flavobacteriales</taxon>
        <taxon>Phaeocystidibacteraceae</taxon>
        <taxon>Phaeocystidibacter</taxon>
    </lineage>
</organism>
<accession>A0A6N6RF09</accession>
<dbReference type="AlphaFoldDB" id="A0A6N6RF09"/>
<evidence type="ECO:0008006" key="4">
    <source>
        <dbReference type="Google" id="ProtNLM"/>
    </source>
</evidence>
<dbReference type="Proteomes" id="UP000468650">
    <property type="component" value="Unassembled WGS sequence"/>
</dbReference>
<keyword evidence="3" id="KW-1185">Reference proteome</keyword>
<gene>
    <name evidence="2" type="ORF">F8C67_13520</name>
</gene>
<dbReference type="EMBL" id="WBVO01000014">
    <property type="protein sequence ID" value="KAB2805465.1"/>
    <property type="molecule type" value="Genomic_DNA"/>
</dbReference>
<name>A0A6N6RF09_9FLAO</name>